<name>A0A3D2SK09_9GAMM</name>
<dbReference type="Proteomes" id="UP000263596">
    <property type="component" value="Unassembled WGS sequence"/>
</dbReference>
<keyword evidence="2" id="KW-0472">Membrane</keyword>
<evidence type="ECO:0000256" key="2">
    <source>
        <dbReference type="SAM" id="Phobius"/>
    </source>
</evidence>
<dbReference type="RefSeq" id="WP_151675618.1">
    <property type="nucleotide sequence ID" value="NZ_BKFK01000004.1"/>
</dbReference>
<feature type="transmembrane region" description="Helical" evidence="2">
    <location>
        <begin position="6"/>
        <end position="30"/>
    </location>
</feature>
<feature type="transmembrane region" description="Helical" evidence="2">
    <location>
        <begin position="42"/>
        <end position="62"/>
    </location>
</feature>
<feature type="transmembrane region" description="Helical" evidence="2">
    <location>
        <begin position="77"/>
        <end position="95"/>
    </location>
</feature>
<comment type="caution">
    <text evidence="3">The sequence shown here is derived from an EMBL/GenBank/DDBJ whole genome shotgun (WGS) entry which is preliminary data.</text>
</comment>
<protein>
    <submittedName>
        <fullName evidence="3">Uncharacterized protein</fullName>
    </submittedName>
</protein>
<feature type="region of interest" description="Disordered" evidence="1">
    <location>
        <begin position="151"/>
        <end position="172"/>
    </location>
</feature>
<evidence type="ECO:0000313" key="3">
    <source>
        <dbReference type="EMBL" id="HCK29789.1"/>
    </source>
</evidence>
<dbReference type="EMBL" id="DPVE01000112">
    <property type="protein sequence ID" value="HCK29789.1"/>
    <property type="molecule type" value="Genomic_DNA"/>
</dbReference>
<keyword evidence="2" id="KW-0812">Transmembrane</keyword>
<sequence>MNFIATLFLSAYLVFNIAFVFYLIFPKFYFVYKNGLPVKRLTILWQMLLITIALFILFAITVPNTPEQIQKGADAEILPFFIGFFGSIFLLYWLGKTNYKKYGHNIVKKNKPKIKWVDKEKSKVILDDAKKDWQKLKSDLSNKKQEIKNDWNSLKESKQTQAETKLSEAEEPKTPLYKEPTLYVSPPPGEYQPWNQIPDFAKKKDEILDDLDLAGFRYVLKYKDRFGNVTTRGVDITGVHKEYGNNRWYFFAETIDGERTFKSVRVISLKDQWFNQEFANAKAIREHLLSEYEVIEDLDE</sequence>
<organism evidence="3 4">
    <name type="scientific">Acinetobacter ursingii</name>
    <dbReference type="NCBI Taxonomy" id="108980"/>
    <lineage>
        <taxon>Bacteria</taxon>
        <taxon>Pseudomonadati</taxon>
        <taxon>Pseudomonadota</taxon>
        <taxon>Gammaproteobacteria</taxon>
        <taxon>Moraxellales</taxon>
        <taxon>Moraxellaceae</taxon>
        <taxon>Acinetobacter</taxon>
    </lineage>
</organism>
<reference evidence="3 4" key="1">
    <citation type="journal article" date="2018" name="Nat. Biotechnol.">
        <title>A standardized bacterial taxonomy based on genome phylogeny substantially revises the tree of life.</title>
        <authorList>
            <person name="Parks D.H."/>
            <person name="Chuvochina M."/>
            <person name="Waite D.W."/>
            <person name="Rinke C."/>
            <person name="Skarshewski A."/>
            <person name="Chaumeil P.A."/>
            <person name="Hugenholtz P."/>
        </authorList>
    </citation>
    <scope>NUCLEOTIDE SEQUENCE [LARGE SCALE GENOMIC DNA]</scope>
    <source>
        <strain evidence="3">UBA9669</strain>
    </source>
</reference>
<accession>A0A3D2SK09</accession>
<evidence type="ECO:0000256" key="1">
    <source>
        <dbReference type="SAM" id="MobiDB-lite"/>
    </source>
</evidence>
<keyword evidence="2" id="KW-1133">Transmembrane helix</keyword>
<proteinExistence type="predicted"/>
<gene>
    <name evidence="3" type="ORF">DHW29_06095</name>
</gene>
<dbReference type="AlphaFoldDB" id="A0A3D2SK09"/>
<evidence type="ECO:0000313" key="4">
    <source>
        <dbReference type="Proteomes" id="UP000263596"/>
    </source>
</evidence>